<gene>
    <name evidence="1" type="ORF">US53_C0062G0002</name>
</gene>
<evidence type="ECO:0000313" key="1">
    <source>
        <dbReference type="EMBL" id="KKQ36162.1"/>
    </source>
</evidence>
<dbReference type="SUPFAM" id="SSF101960">
    <property type="entry name" value="Stabilizer of iron transporter SufD"/>
    <property type="match status" value="1"/>
</dbReference>
<dbReference type="EMBL" id="LBTI01000062">
    <property type="protein sequence ID" value="KKQ36162.1"/>
    <property type="molecule type" value="Genomic_DNA"/>
</dbReference>
<dbReference type="GO" id="GO:0016226">
    <property type="term" value="P:iron-sulfur cluster assembly"/>
    <property type="evidence" value="ECO:0007669"/>
    <property type="project" value="InterPro"/>
</dbReference>
<comment type="caution">
    <text evidence="1">The sequence shown here is derived from an EMBL/GenBank/DDBJ whole genome shotgun (WGS) entry which is preliminary data.</text>
</comment>
<sequence>MGIQINENYKTRFGFNVPQYHVFKTEKGLSEQVIAQISQSKQEPAWMNDFRLKAYKTFQEKVVPTWGGDLSEIDFDEIYYFLKPTDKEERRWEDVPAEMKETFERLGVPQAEREYLAGVKAQFDSSVIYSSLLNELKEQGIIFERHFFGCKGHIAARKFHNVGSDAIRNNFFDKTATGT</sequence>
<proteinExistence type="predicted"/>
<protein>
    <submittedName>
        <fullName evidence="1">FeS assembly protein SufB</fullName>
    </submittedName>
</protein>
<reference evidence="1 2" key="1">
    <citation type="journal article" date="2015" name="Nature">
        <title>rRNA introns, odd ribosomes, and small enigmatic genomes across a large radiation of phyla.</title>
        <authorList>
            <person name="Brown C.T."/>
            <person name="Hug L.A."/>
            <person name="Thomas B.C."/>
            <person name="Sharon I."/>
            <person name="Castelle C.J."/>
            <person name="Singh A."/>
            <person name="Wilkins M.J."/>
            <person name="Williams K.H."/>
            <person name="Banfield J.F."/>
        </authorList>
    </citation>
    <scope>NUCLEOTIDE SEQUENCE [LARGE SCALE GENOMIC DNA]</scope>
</reference>
<dbReference type="PANTHER" id="PTHR30508:SF1">
    <property type="entry name" value="UPF0051 PROTEIN ABCI8, CHLOROPLASTIC-RELATED"/>
    <property type="match status" value="1"/>
</dbReference>
<dbReference type="InterPro" id="IPR055346">
    <property type="entry name" value="Fe-S_cluster_assembly_SufBD"/>
</dbReference>
<organism evidence="1 2">
    <name type="scientific">Candidatus Woesebacteria bacterium GW2011_GWA1_37_7</name>
    <dbReference type="NCBI Taxonomy" id="1618545"/>
    <lineage>
        <taxon>Bacteria</taxon>
        <taxon>Candidatus Woeseibacteriota</taxon>
    </lineage>
</organism>
<dbReference type="Proteomes" id="UP000034591">
    <property type="component" value="Unassembled WGS sequence"/>
</dbReference>
<dbReference type="InterPro" id="IPR037284">
    <property type="entry name" value="SUF_FeS_clus_asmbl_SufBD_sf"/>
</dbReference>
<dbReference type="PANTHER" id="PTHR30508">
    <property type="entry name" value="FES CLUSTER ASSEMBLY PROTEIN SUF"/>
    <property type="match status" value="1"/>
</dbReference>
<dbReference type="AlphaFoldDB" id="A0A0G0H201"/>
<dbReference type="STRING" id="1618545.US53_C0062G0002"/>
<name>A0A0G0H201_9BACT</name>
<dbReference type="PATRIC" id="fig|1618545.3.peg.779"/>
<accession>A0A0G0H201</accession>
<evidence type="ECO:0000313" key="2">
    <source>
        <dbReference type="Proteomes" id="UP000034591"/>
    </source>
</evidence>